<gene>
    <name evidence="1" type="ORF">DBV15_02941</name>
</gene>
<accession>A0A4S2JNI2</accession>
<reference evidence="1 2" key="1">
    <citation type="journal article" date="2019" name="Philos. Trans. R. Soc. Lond., B, Biol. Sci.">
        <title>Ant behaviour and brain gene expression of defending hosts depend on the ecological success of the intruding social parasite.</title>
        <authorList>
            <person name="Kaur R."/>
            <person name="Stoldt M."/>
            <person name="Jongepier E."/>
            <person name="Feldmeyer B."/>
            <person name="Menzel F."/>
            <person name="Bornberg-Bauer E."/>
            <person name="Foitzik S."/>
        </authorList>
    </citation>
    <scope>NUCLEOTIDE SEQUENCE [LARGE SCALE GENOMIC DNA]</scope>
    <source>
        <tissue evidence="1">Whole body</tissue>
    </source>
</reference>
<dbReference type="EMBL" id="QBLH01003519">
    <property type="protein sequence ID" value="TGZ37745.1"/>
    <property type="molecule type" value="Genomic_DNA"/>
</dbReference>
<evidence type="ECO:0000313" key="1">
    <source>
        <dbReference type="EMBL" id="TGZ37745.1"/>
    </source>
</evidence>
<name>A0A4S2JNI2_9HYME</name>
<dbReference type="AlphaFoldDB" id="A0A4S2JNI2"/>
<protein>
    <submittedName>
        <fullName evidence="1">Uncharacterized protein</fullName>
    </submittedName>
</protein>
<organism evidence="1 2">
    <name type="scientific">Temnothorax longispinosus</name>
    <dbReference type="NCBI Taxonomy" id="300112"/>
    <lineage>
        <taxon>Eukaryota</taxon>
        <taxon>Metazoa</taxon>
        <taxon>Ecdysozoa</taxon>
        <taxon>Arthropoda</taxon>
        <taxon>Hexapoda</taxon>
        <taxon>Insecta</taxon>
        <taxon>Pterygota</taxon>
        <taxon>Neoptera</taxon>
        <taxon>Endopterygota</taxon>
        <taxon>Hymenoptera</taxon>
        <taxon>Apocrita</taxon>
        <taxon>Aculeata</taxon>
        <taxon>Formicoidea</taxon>
        <taxon>Formicidae</taxon>
        <taxon>Myrmicinae</taxon>
        <taxon>Temnothorax</taxon>
    </lineage>
</organism>
<comment type="caution">
    <text evidence="1">The sequence shown here is derived from an EMBL/GenBank/DDBJ whole genome shotgun (WGS) entry which is preliminary data.</text>
</comment>
<sequence length="117" mass="13808">MRKRDRKRYGSPADDAFRECIPEVQNVVFNPLHLGYTDKGICRQFELIINDLMVSQAENRESIREDEAELELRRLREVAKLAAIYHSGERKFQRRTDLSHVVHASLHFVQLVRNRTC</sequence>
<proteinExistence type="predicted"/>
<dbReference type="Proteomes" id="UP000310200">
    <property type="component" value="Unassembled WGS sequence"/>
</dbReference>
<keyword evidence="2" id="KW-1185">Reference proteome</keyword>
<evidence type="ECO:0000313" key="2">
    <source>
        <dbReference type="Proteomes" id="UP000310200"/>
    </source>
</evidence>